<organism evidence="1 2">
    <name type="scientific">Heterorhabditis bacteriophora</name>
    <name type="common">Entomopathogenic nematode worm</name>
    <dbReference type="NCBI Taxonomy" id="37862"/>
    <lineage>
        <taxon>Eukaryota</taxon>
        <taxon>Metazoa</taxon>
        <taxon>Ecdysozoa</taxon>
        <taxon>Nematoda</taxon>
        <taxon>Chromadorea</taxon>
        <taxon>Rhabditida</taxon>
        <taxon>Rhabditina</taxon>
        <taxon>Rhabditomorpha</taxon>
        <taxon>Strongyloidea</taxon>
        <taxon>Heterorhabditidae</taxon>
        <taxon>Heterorhabditis</taxon>
    </lineage>
</organism>
<name>A0A1I7WAK1_HETBA</name>
<dbReference type="AlphaFoldDB" id="A0A1I7WAK1"/>
<sequence length="99" mass="11696">MKEQKEAQESTPKHCKHSLKIYIRQIMNGFHWKSQHCFSMEIRKISIASLNKKLIRKLSRQTKEDIRITLKYLNYLILAYGPLGDYIVSGKSKVKFLII</sequence>
<evidence type="ECO:0000313" key="2">
    <source>
        <dbReference type="WBParaSite" id="Hba_01709"/>
    </source>
</evidence>
<dbReference type="WBParaSite" id="Hba_01709">
    <property type="protein sequence ID" value="Hba_01709"/>
    <property type="gene ID" value="Hba_01709"/>
</dbReference>
<accession>A0A1I7WAK1</accession>
<reference evidence="2" key="1">
    <citation type="submission" date="2016-11" db="UniProtKB">
        <authorList>
            <consortium name="WormBaseParasite"/>
        </authorList>
    </citation>
    <scope>IDENTIFICATION</scope>
</reference>
<dbReference type="Proteomes" id="UP000095283">
    <property type="component" value="Unplaced"/>
</dbReference>
<evidence type="ECO:0000313" key="1">
    <source>
        <dbReference type="Proteomes" id="UP000095283"/>
    </source>
</evidence>
<proteinExistence type="predicted"/>
<protein>
    <submittedName>
        <fullName evidence="2">Uncharacterized protein</fullName>
    </submittedName>
</protein>
<keyword evidence="1" id="KW-1185">Reference proteome</keyword>